<accession>A0AA96WR48</accession>
<dbReference type="PRINTS" id="PR00834">
    <property type="entry name" value="PROTEASES2C"/>
</dbReference>
<gene>
    <name evidence="1" type="ORF">HJG54_33360</name>
</gene>
<dbReference type="GO" id="GO:0006508">
    <property type="term" value="P:proteolysis"/>
    <property type="evidence" value="ECO:0007669"/>
    <property type="project" value="UniProtKB-KW"/>
</dbReference>
<dbReference type="InterPro" id="IPR001940">
    <property type="entry name" value="Peptidase_S1C"/>
</dbReference>
<dbReference type="EMBL" id="CP053587">
    <property type="protein sequence ID" value="WNZ27731.1"/>
    <property type="molecule type" value="Genomic_DNA"/>
</dbReference>
<keyword evidence="1" id="KW-0645">Protease</keyword>
<proteinExistence type="predicted"/>
<dbReference type="GO" id="GO:0004252">
    <property type="term" value="F:serine-type endopeptidase activity"/>
    <property type="evidence" value="ECO:0007669"/>
    <property type="project" value="InterPro"/>
</dbReference>
<reference evidence="1" key="1">
    <citation type="submission" date="2020-05" db="EMBL/GenBank/DDBJ databases">
        <authorList>
            <person name="Zhu T."/>
            <person name="Keshari N."/>
            <person name="Lu X."/>
        </authorList>
    </citation>
    <scope>NUCLEOTIDE SEQUENCE</scope>
    <source>
        <strain evidence="1">NK1-12</strain>
    </source>
</reference>
<organism evidence="1">
    <name type="scientific">Leptolyngbya sp. NK1-12</name>
    <dbReference type="NCBI Taxonomy" id="2547451"/>
    <lineage>
        <taxon>Bacteria</taxon>
        <taxon>Bacillati</taxon>
        <taxon>Cyanobacteriota</taxon>
        <taxon>Cyanophyceae</taxon>
        <taxon>Leptolyngbyales</taxon>
        <taxon>Leptolyngbyaceae</taxon>
        <taxon>Leptolyngbya group</taxon>
        <taxon>Leptolyngbya</taxon>
    </lineage>
</organism>
<evidence type="ECO:0000313" key="1">
    <source>
        <dbReference type="EMBL" id="WNZ27731.1"/>
    </source>
</evidence>
<dbReference type="Pfam" id="PF13365">
    <property type="entry name" value="Trypsin_2"/>
    <property type="match status" value="1"/>
</dbReference>
<dbReference type="PANTHER" id="PTHR22939:SF129">
    <property type="entry name" value="SERINE PROTEASE HTRA2, MITOCHONDRIAL"/>
    <property type="match status" value="1"/>
</dbReference>
<name>A0AA96WR48_9CYAN</name>
<dbReference type="Gene3D" id="2.40.10.120">
    <property type="match status" value="1"/>
</dbReference>
<sequence length="246" mass="25232">MNKSAVYLSTLLVGSIVSVSLLNRPTPIQSQPLEPMAAQSSQTNTNFVTAVVQEVSPAVVRIDSTRSSFRNQSGIARGTGSGFIFDASGLILTNAHVVNRATSVRVTLNDGRTFTGQVLGADASSDVAVVRIPANNLPVAPLGNSAQVQPGEWAIAIGNPLGLDQTVTVGIVSATNRAGSAIGSPNQRDSFIQTDAAINPGNSGGPLLNQQGEVIGINTAIIGRTQGLGFAIPIDRAQAIAARIVG</sequence>
<protein>
    <submittedName>
        <fullName evidence="1">Trypsin-like serine protease</fullName>
    </submittedName>
</protein>
<keyword evidence="1" id="KW-0378">Hydrolase</keyword>
<dbReference type="InterPro" id="IPR009003">
    <property type="entry name" value="Peptidase_S1_PA"/>
</dbReference>
<dbReference type="AlphaFoldDB" id="A0AA96WR48"/>
<dbReference type="RefSeq" id="WP_316436183.1">
    <property type="nucleotide sequence ID" value="NZ_CP053587.1"/>
</dbReference>
<dbReference type="PANTHER" id="PTHR22939">
    <property type="entry name" value="SERINE PROTEASE FAMILY S1C HTRA-RELATED"/>
    <property type="match status" value="1"/>
</dbReference>
<dbReference type="SUPFAM" id="SSF50494">
    <property type="entry name" value="Trypsin-like serine proteases"/>
    <property type="match status" value="1"/>
</dbReference>